<sequence length="52" mass="6063">MRDKLKLHQVHASLLKLNTDRYDLCGVYVFVTVSINIDIWKHIFISSSLLAF</sequence>
<protein>
    <submittedName>
        <fullName evidence="1">Uncharacterized protein</fullName>
    </submittedName>
</protein>
<dbReference type="Gramene" id="PVH35755">
    <property type="protein sequence ID" value="PVH35755"/>
    <property type="gene ID" value="PAHAL_7G265100"/>
</dbReference>
<dbReference type="Proteomes" id="UP000243499">
    <property type="component" value="Chromosome 7"/>
</dbReference>
<dbReference type="EMBL" id="CM008052">
    <property type="protein sequence ID" value="PVH35755.1"/>
    <property type="molecule type" value="Genomic_DNA"/>
</dbReference>
<evidence type="ECO:0000313" key="1">
    <source>
        <dbReference type="EMBL" id="PVH35755.1"/>
    </source>
</evidence>
<proteinExistence type="predicted"/>
<gene>
    <name evidence="1" type="ORF">PAHAL_7G265100</name>
</gene>
<name>A0A2T8IDJ5_9POAL</name>
<organism evidence="1">
    <name type="scientific">Panicum hallii</name>
    <dbReference type="NCBI Taxonomy" id="206008"/>
    <lineage>
        <taxon>Eukaryota</taxon>
        <taxon>Viridiplantae</taxon>
        <taxon>Streptophyta</taxon>
        <taxon>Embryophyta</taxon>
        <taxon>Tracheophyta</taxon>
        <taxon>Spermatophyta</taxon>
        <taxon>Magnoliopsida</taxon>
        <taxon>Liliopsida</taxon>
        <taxon>Poales</taxon>
        <taxon>Poaceae</taxon>
        <taxon>PACMAD clade</taxon>
        <taxon>Panicoideae</taxon>
        <taxon>Panicodae</taxon>
        <taxon>Paniceae</taxon>
        <taxon>Panicinae</taxon>
        <taxon>Panicum</taxon>
        <taxon>Panicum sect. Panicum</taxon>
    </lineage>
</organism>
<accession>A0A2T8IDJ5</accession>
<dbReference type="AlphaFoldDB" id="A0A2T8IDJ5"/>
<reference evidence="1" key="1">
    <citation type="submission" date="2018-04" db="EMBL/GenBank/DDBJ databases">
        <title>WGS assembly of Panicum hallii.</title>
        <authorList>
            <person name="Lovell J."/>
            <person name="Jenkins J."/>
            <person name="Lowry D."/>
            <person name="Mamidi S."/>
            <person name="Sreedasyam A."/>
            <person name="Weng X."/>
            <person name="Barry K."/>
            <person name="Bonette J."/>
            <person name="Campitelli B."/>
            <person name="Daum C."/>
            <person name="Gordon S."/>
            <person name="Gould B."/>
            <person name="Lipzen A."/>
            <person name="Macqueen A."/>
            <person name="Palacio-Mejia J."/>
            <person name="Plott C."/>
            <person name="Shakirov E."/>
            <person name="Shu S."/>
            <person name="Yoshinaga Y."/>
            <person name="Zane M."/>
            <person name="Rokhsar D."/>
            <person name="Grimwood J."/>
            <person name="Schmutz J."/>
            <person name="Juenger T."/>
        </authorList>
    </citation>
    <scope>NUCLEOTIDE SEQUENCE [LARGE SCALE GENOMIC DNA]</scope>
    <source>
        <strain evidence="1">FIL2</strain>
    </source>
</reference>